<evidence type="ECO:0000313" key="2">
    <source>
        <dbReference type="Proteomes" id="UP000585050"/>
    </source>
</evidence>
<gene>
    <name evidence="1" type="ORF">HGP29_27455</name>
</gene>
<reference evidence="1 2" key="1">
    <citation type="submission" date="2020-04" db="EMBL/GenBank/DDBJ databases">
        <title>Flammeovirga sp. SR4, a novel species isolated from seawater.</title>
        <authorList>
            <person name="Wang X."/>
        </authorList>
    </citation>
    <scope>NUCLEOTIDE SEQUENCE [LARGE SCALE GENOMIC DNA]</scope>
    <source>
        <strain evidence="1 2">SR4</strain>
    </source>
</reference>
<dbReference type="AlphaFoldDB" id="A0A7X8SRK7"/>
<organism evidence="1 2">
    <name type="scientific">Flammeovirga agarivorans</name>
    <dbReference type="NCBI Taxonomy" id="2726742"/>
    <lineage>
        <taxon>Bacteria</taxon>
        <taxon>Pseudomonadati</taxon>
        <taxon>Bacteroidota</taxon>
        <taxon>Cytophagia</taxon>
        <taxon>Cytophagales</taxon>
        <taxon>Flammeovirgaceae</taxon>
        <taxon>Flammeovirga</taxon>
    </lineage>
</organism>
<dbReference type="EMBL" id="JABAIL010000017">
    <property type="protein sequence ID" value="NLR94974.1"/>
    <property type="molecule type" value="Genomic_DNA"/>
</dbReference>
<name>A0A7X8SRK7_9BACT</name>
<dbReference type="RefSeq" id="WP_168885683.1">
    <property type="nucleotide sequence ID" value="NZ_JABAIL010000017.1"/>
</dbReference>
<keyword evidence="2" id="KW-1185">Reference proteome</keyword>
<comment type="caution">
    <text evidence="1">The sequence shown here is derived from an EMBL/GenBank/DDBJ whole genome shotgun (WGS) entry which is preliminary data.</text>
</comment>
<evidence type="ECO:0000313" key="1">
    <source>
        <dbReference type="EMBL" id="NLR94974.1"/>
    </source>
</evidence>
<accession>A0A7X8SRK7</accession>
<dbReference type="Proteomes" id="UP000585050">
    <property type="component" value="Unassembled WGS sequence"/>
</dbReference>
<protein>
    <submittedName>
        <fullName evidence="1">Uncharacterized protein</fullName>
    </submittedName>
</protein>
<sequence>MHNKKCKVSLNALPKSHELEYTIEYKGKGIIEPILLSTIESRPSAYITENSISIEMDTLITGTIKPDNHVFKYAQIGERGPLRQHYLINYYENGRIQHLRFQLSDITYQSYLKEYPYQSQKKSYQLSAQSLGFKNEVESYINAILQKKKNTQNLKEIFLSENEINVAGLIGHFKSVFDGQNLYLEVTWINHTELDLWIKKPSNYLDLDTNPTKCNWTTFEDKTAFGKGKRITLHSNIILTKAPEKISIPVDNVLFYDGQLFFPKGIVIEMNQRSMM</sequence>
<proteinExistence type="predicted"/>